<dbReference type="InterPro" id="IPR029016">
    <property type="entry name" value="GAF-like_dom_sf"/>
</dbReference>
<comment type="function">
    <text evidence="5">Negative regulator of class I heat shock genes (grpE-dnaK-dnaJ and groELS operons). Prevents heat-shock induction of these operons.</text>
</comment>
<dbReference type="InterPro" id="IPR021153">
    <property type="entry name" value="HrcA_C"/>
</dbReference>
<dbReference type="NCBIfam" id="TIGR00331">
    <property type="entry name" value="hrcA"/>
    <property type="match status" value="1"/>
</dbReference>
<comment type="similarity">
    <text evidence="5">Belongs to the HrcA family.</text>
</comment>
<evidence type="ECO:0000313" key="7">
    <source>
        <dbReference type="EMBL" id="MBK6089112.1"/>
    </source>
</evidence>
<keyword evidence="3 5" id="KW-0346">Stress response</keyword>
<dbReference type="InterPro" id="IPR036388">
    <property type="entry name" value="WH-like_DNA-bd_sf"/>
</dbReference>
<evidence type="ECO:0000256" key="5">
    <source>
        <dbReference type="HAMAP-Rule" id="MF_00081"/>
    </source>
</evidence>
<evidence type="ECO:0000256" key="4">
    <source>
        <dbReference type="ARBA" id="ARBA00023163"/>
    </source>
</evidence>
<dbReference type="Gene3D" id="3.30.450.40">
    <property type="match status" value="1"/>
</dbReference>
<reference evidence="7" key="1">
    <citation type="submission" date="2021-01" db="EMBL/GenBank/DDBJ databases">
        <title>Genome public.</title>
        <authorList>
            <person name="Liu C."/>
            <person name="Sun Q."/>
        </authorList>
    </citation>
    <scope>NUCLEOTIDE SEQUENCE</scope>
    <source>
        <strain evidence="7">M6</strain>
    </source>
</reference>
<dbReference type="Proteomes" id="UP000633365">
    <property type="component" value="Unassembled WGS sequence"/>
</dbReference>
<dbReference type="Pfam" id="PF01628">
    <property type="entry name" value="HrcA"/>
    <property type="match status" value="1"/>
</dbReference>
<evidence type="ECO:0000259" key="6">
    <source>
        <dbReference type="Pfam" id="PF01628"/>
    </source>
</evidence>
<sequence>MGLALRKEKILSAVIDTYIRTGEPIGSKALLEETDLGVSSATVRNELKSLDEEGYLHQPHTSAGRVPTKQGYRYYIDNLMKPAILPERLRENIERGIRSGAGAPESILSRTAMVLSQLTKAASAVTTPSSDEARIHRIRFVSTGRHTSMVVLVTSNGMVKSRLFRCEFVLTPQLLQMFDKAVNEAFAGVKLTDVTQGYLQTAASGMGELTLFIPDVLIALYEAVQNALEVNVTVAGQTNLLFSDNYDFDSARNTIRFLSDTKSISGLLNSSRTHMIYLGEESKIPELRDSAVVSARYEIGGENAGAVAVIAPLRIDYKTIMSEVIFAAGCVSRAIGELL</sequence>
<dbReference type="RefSeq" id="WP_201427906.1">
    <property type="nucleotide sequence ID" value="NZ_JAEQMG010000114.1"/>
</dbReference>
<comment type="caution">
    <text evidence="7">The sequence shown here is derived from an EMBL/GenBank/DDBJ whole genome shotgun (WGS) entry which is preliminary data.</text>
</comment>
<dbReference type="SUPFAM" id="SSF46785">
    <property type="entry name" value="Winged helix' DNA-binding domain"/>
    <property type="match status" value="1"/>
</dbReference>
<protein>
    <recommendedName>
        <fullName evidence="5">Heat-inducible transcription repressor HrcA</fullName>
    </recommendedName>
</protein>
<organism evidence="7 8">
    <name type="scientific">Ruminococcus difficilis</name>
    <dbReference type="NCBI Taxonomy" id="2763069"/>
    <lineage>
        <taxon>Bacteria</taxon>
        <taxon>Bacillati</taxon>
        <taxon>Bacillota</taxon>
        <taxon>Clostridia</taxon>
        <taxon>Eubacteriales</taxon>
        <taxon>Oscillospiraceae</taxon>
        <taxon>Ruminococcus</taxon>
    </lineage>
</organism>
<proteinExistence type="inferred from homology"/>
<dbReference type="PIRSF" id="PIRSF005485">
    <property type="entry name" value="HrcA"/>
    <property type="match status" value="1"/>
</dbReference>
<dbReference type="PANTHER" id="PTHR34824">
    <property type="entry name" value="HEAT-INDUCIBLE TRANSCRIPTION REPRESSOR HRCA"/>
    <property type="match status" value="1"/>
</dbReference>
<dbReference type="HAMAP" id="MF_00081">
    <property type="entry name" value="HrcA"/>
    <property type="match status" value="1"/>
</dbReference>
<dbReference type="PANTHER" id="PTHR34824:SF1">
    <property type="entry name" value="HEAT-INDUCIBLE TRANSCRIPTION REPRESSOR HRCA"/>
    <property type="match status" value="1"/>
</dbReference>
<dbReference type="Gene3D" id="1.10.10.10">
    <property type="entry name" value="Winged helix-like DNA-binding domain superfamily/Winged helix DNA-binding domain"/>
    <property type="match status" value="1"/>
</dbReference>
<dbReference type="EMBL" id="JAEQMG010000114">
    <property type="protein sequence ID" value="MBK6089112.1"/>
    <property type="molecule type" value="Genomic_DNA"/>
</dbReference>
<keyword evidence="1 5" id="KW-0678">Repressor</keyword>
<accession>A0A934WSG1</accession>
<keyword evidence="4 5" id="KW-0804">Transcription</keyword>
<gene>
    <name evidence="5 7" type="primary">hrcA</name>
    <name evidence="7" type="ORF">JKK62_10755</name>
</gene>
<evidence type="ECO:0000256" key="1">
    <source>
        <dbReference type="ARBA" id="ARBA00022491"/>
    </source>
</evidence>
<feature type="domain" description="Heat-inducible transcription repressor HrcA C-terminal" evidence="6">
    <location>
        <begin position="105"/>
        <end position="321"/>
    </location>
</feature>
<evidence type="ECO:0000256" key="3">
    <source>
        <dbReference type="ARBA" id="ARBA00023016"/>
    </source>
</evidence>
<dbReference type="Gene3D" id="3.30.390.60">
    <property type="entry name" value="Heat-inducible transcription repressor hrca homolog, domain 3"/>
    <property type="match status" value="1"/>
</dbReference>
<dbReference type="SUPFAM" id="SSF55781">
    <property type="entry name" value="GAF domain-like"/>
    <property type="match status" value="1"/>
</dbReference>
<keyword evidence="8" id="KW-1185">Reference proteome</keyword>
<name>A0A934WSG1_9FIRM</name>
<dbReference type="InterPro" id="IPR002571">
    <property type="entry name" value="HrcA"/>
</dbReference>
<dbReference type="GO" id="GO:0045892">
    <property type="term" value="P:negative regulation of DNA-templated transcription"/>
    <property type="evidence" value="ECO:0007669"/>
    <property type="project" value="UniProtKB-UniRule"/>
</dbReference>
<evidence type="ECO:0000256" key="2">
    <source>
        <dbReference type="ARBA" id="ARBA00023015"/>
    </source>
</evidence>
<dbReference type="AlphaFoldDB" id="A0A934WSG1"/>
<dbReference type="InterPro" id="IPR023120">
    <property type="entry name" value="WHTH_transcript_rep_HrcA_IDD"/>
</dbReference>
<evidence type="ECO:0000313" key="8">
    <source>
        <dbReference type="Proteomes" id="UP000633365"/>
    </source>
</evidence>
<keyword evidence="2 5" id="KW-0805">Transcription regulation</keyword>
<dbReference type="InterPro" id="IPR036390">
    <property type="entry name" value="WH_DNA-bd_sf"/>
</dbReference>
<dbReference type="GO" id="GO:0003677">
    <property type="term" value="F:DNA binding"/>
    <property type="evidence" value="ECO:0007669"/>
    <property type="project" value="InterPro"/>
</dbReference>